<keyword evidence="2" id="KW-0812">Transmembrane</keyword>
<keyword evidence="2" id="KW-1133">Transmembrane helix</keyword>
<dbReference type="AlphaFoldDB" id="A0AAD4QXD3"/>
<sequence length="186" mass="22052">MTSAERKRKSRENQSPDARQRELEHQRKYDKIRRSNETEVETSKRKEQDRGNKRAAADWKTVEFYKMGKMGNSCKYCKAMHFKEEQKERTDLNSYNDCCNHGKIKLEDSFKEYPDEWKKLFVGNYPDQSSKLLGLRAIEFKEGFITQQMWLHKQKGMKSRLMVNFSFMIQVMLSGCALIGQSVQLK</sequence>
<feature type="region of interest" description="Disordered" evidence="1">
    <location>
        <begin position="1"/>
        <end position="53"/>
    </location>
</feature>
<accession>A0AAD4QXD3</accession>
<dbReference type="EMBL" id="JAKKPZ010000386">
    <property type="protein sequence ID" value="KAI1695631.1"/>
    <property type="molecule type" value="Genomic_DNA"/>
</dbReference>
<reference evidence="3" key="1">
    <citation type="submission" date="2022-01" db="EMBL/GenBank/DDBJ databases">
        <title>Genome Sequence Resource for Two Populations of Ditylenchus destructor, the Migratory Endoparasitic Phytonematode.</title>
        <authorList>
            <person name="Zhang H."/>
            <person name="Lin R."/>
            <person name="Xie B."/>
        </authorList>
    </citation>
    <scope>NUCLEOTIDE SEQUENCE</scope>
    <source>
        <strain evidence="3">BazhouSP</strain>
    </source>
</reference>
<dbReference type="Proteomes" id="UP001201812">
    <property type="component" value="Unassembled WGS sequence"/>
</dbReference>
<evidence type="ECO:0000256" key="1">
    <source>
        <dbReference type="SAM" id="MobiDB-lite"/>
    </source>
</evidence>
<proteinExistence type="predicted"/>
<organism evidence="3 4">
    <name type="scientific">Ditylenchus destructor</name>
    <dbReference type="NCBI Taxonomy" id="166010"/>
    <lineage>
        <taxon>Eukaryota</taxon>
        <taxon>Metazoa</taxon>
        <taxon>Ecdysozoa</taxon>
        <taxon>Nematoda</taxon>
        <taxon>Chromadorea</taxon>
        <taxon>Rhabditida</taxon>
        <taxon>Tylenchina</taxon>
        <taxon>Tylenchomorpha</taxon>
        <taxon>Sphaerularioidea</taxon>
        <taxon>Anguinidae</taxon>
        <taxon>Anguininae</taxon>
        <taxon>Ditylenchus</taxon>
    </lineage>
</organism>
<evidence type="ECO:0000256" key="2">
    <source>
        <dbReference type="SAM" id="Phobius"/>
    </source>
</evidence>
<feature type="compositionally biased region" description="Basic residues" evidence="1">
    <location>
        <begin position="1"/>
        <end position="10"/>
    </location>
</feature>
<keyword evidence="2" id="KW-0472">Membrane</keyword>
<evidence type="ECO:0000313" key="4">
    <source>
        <dbReference type="Proteomes" id="UP001201812"/>
    </source>
</evidence>
<protein>
    <submittedName>
        <fullName evidence="3">Uncharacterized protein</fullName>
    </submittedName>
</protein>
<feature type="compositionally biased region" description="Basic and acidic residues" evidence="1">
    <location>
        <begin position="11"/>
        <end position="53"/>
    </location>
</feature>
<comment type="caution">
    <text evidence="3">The sequence shown here is derived from an EMBL/GenBank/DDBJ whole genome shotgun (WGS) entry which is preliminary data.</text>
</comment>
<keyword evidence="4" id="KW-1185">Reference proteome</keyword>
<feature type="transmembrane region" description="Helical" evidence="2">
    <location>
        <begin position="161"/>
        <end position="180"/>
    </location>
</feature>
<evidence type="ECO:0000313" key="3">
    <source>
        <dbReference type="EMBL" id="KAI1695631.1"/>
    </source>
</evidence>
<name>A0AAD4QXD3_9BILA</name>
<gene>
    <name evidence="3" type="ORF">DdX_19484</name>
</gene>